<dbReference type="PATRIC" id="fig|1357400.3.peg.2211"/>
<proteinExistence type="predicted"/>
<keyword evidence="1" id="KW-0436">Ligase</keyword>
<sequence>MQVTPLKPITNDDLEKLGLSWHTDADSTPYIEPEMVEISEEESEAFYEAGNELYDMFCEAAQYVIDEKLYFELDIPNSLIPMIEQSWEEEVHWHLYGRFDFSGGLDEKPIKLLEFNADTPTLLYESSVIAWAMLKANGYDENAQFNNIYEALGENFKRIITLGEDTARFSEIYEGWKILFASVKGNAEEEKTTRFLQEIAQSVGFASEFGYIDEVKFSESEGVFFNDENYEFLFKLLPWESIAIDEPELALLMRGIMQNKAGIFLNPAYTLLFQSKRMLKILWDLFPNHPLLLPASFEPLSNSGANGGTKLAQVKKASFGREGGGVEIFDESGATLAQNIGEYANFKPVYQEFCELNEHNGFYYQPNVFFAYESCGLGFRKSAKKGKEGLILDNYSKFVSHRIV</sequence>
<gene>
    <name evidence="7" type="ORF">HMPREF2086_01644</name>
</gene>
<dbReference type="Pfam" id="PF03738">
    <property type="entry name" value="GSP_synth"/>
    <property type="match status" value="1"/>
</dbReference>
<dbReference type="SUPFAM" id="SSF56059">
    <property type="entry name" value="Glutathione synthetase ATP-binding domain-like"/>
    <property type="match status" value="1"/>
</dbReference>
<dbReference type="GO" id="GO:0016874">
    <property type="term" value="F:ligase activity"/>
    <property type="evidence" value="ECO:0007669"/>
    <property type="project" value="UniProtKB-KW"/>
</dbReference>
<evidence type="ECO:0000256" key="5">
    <source>
        <dbReference type="ARBA" id="ARBA00022842"/>
    </source>
</evidence>
<evidence type="ECO:0000259" key="6">
    <source>
        <dbReference type="Pfam" id="PF03738"/>
    </source>
</evidence>
<organism evidence="7 8">
    <name type="scientific">Helicobacter macacae MIT 99-5501</name>
    <dbReference type="NCBI Taxonomy" id="1357400"/>
    <lineage>
        <taxon>Bacteria</taxon>
        <taxon>Pseudomonadati</taxon>
        <taxon>Campylobacterota</taxon>
        <taxon>Epsilonproteobacteria</taxon>
        <taxon>Campylobacterales</taxon>
        <taxon>Helicobacteraceae</taxon>
        <taxon>Helicobacter</taxon>
    </lineage>
</organism>
<keyword evidence="5" id="KW-0460">Magnesium</keyword>
<dbReference type="Gene3D" id="3.30.1490.330">
    <property type="match status" value="1"/>
</dbReference>
<dbReference type="GO" id="GO:0005524">
    <property type="term" value="F:ATP binding"/>
    <property type="evidence" value="ECO:0007669"/>
    <property type="project" value="UniProtKB-KW"/>
</dbReference>
<keyword evidence="8" id="KW-1185">Reference proteome</keyword>
<evidence type="ECO:0000256" key="3">
    <source>
        <dbReference type="ARBA" id="ARBA00022741"/>
    </source>
</evidence>
<reference evidence="7 8" key="1">
    <citation type="journal article" date="2014" name="Genome Announc.">
        <title>Draft genome sequences of six enterohepatic helicobacter species isolated from humans and one from rhesus macaques.</title>
        <authorList>
            <person name="Shen Z."/>
            <person name="Sheh A."/>
            <person name="Young S.K."/>
            <person name="Abouelliel A."/>
            <person name="Ward D.V."/>
            <person name="Earl A.M."/>
            <person name="Fox J.G."/>
        </authorList>
    </citation>
    <scope>NUCLEOTIDE SEQUENCE [LARGE SCALE GENOMIC DNA]</scope>
    <source>
        <strain evidence="7 8">MIT 99-5501</strain>
    </source>
</reference>
<accession>V8C733</accession>
<dbReference type="InterPro" id="IPR016185">
    <property type="entry name" value="PreATP-grasp_dom_sf"/>
</dbReference>
<dbReference type="GO" id="GO:0046872">
    <property type="term" value="F:metal ion binding"/>
    <property type="evidence" value="ECO:0007669"/>
    <property type="project" value="UniProtKB-KW"/>
</dbReference>
<protein>
    <recommendedName>
        <fullName evidence="6">Glutathionylspermidine synthase pre-ATP-grasp-like domain-containing protein</fullName>
    </recommendedName>
</protein>
<comment type="caution">
    <text evidence="7">The sequence shown here is derived from an EMBL/GenBank/DDBJ whole genome shotgun (WGS) entry which is preliminary data.</text>
</comment>
<dbReference type="HOGENOM" id="CLU_059175_0_0_7"/>
<dbReference type="SUPFAM" id="SSF52440">
    <property type="entry name" value="PreATP-grasp domain"/>
    <property type="match status" value="1"/>
</dbReference>
<dbReference type="Proteomes" id="UP000018731">
    <property type="component" value="Unassembled WGS sequence"/>
</dbReference>
<dbReference type="OrthoDB" id="9765517at2"/>
<keyword evidence="2" id="KW-0479">Metal-binding</keyword>
<evidence type="ECO:0000256" key="4">
    <source>
        <dbReference type="ARBA" id="ARBA00022840"/>
    </source>
</evidence>
<feature type="domain" description="Glutathionylspermidine synthase pre-ATP-grasp-like" evidence="6">
    <location>
        <begin position="12"/>
        <end position="403"/>
    </location>
</feature>
<dbReference type="AlphaFoldDB" id="V8C733"/>
<dbReference type="RefSeq" id="WP_023928398.1">
    <property type="nucleotide sequence ID" value="NZ_KI669455.1"/>
</dbReference>
<evidence type="ECO:0000313" key="7">
    <source>
        <dbReference type="EMBL" id="ETD22845.1"/>
    </source>
</evidence>
<dbReference type="eggNOG" id="COG0754">
    <property type="taxonomic scope" value="Bacteria"/>
</dbReference>
<name>V8C733_9HELI</name>
<dbReference type="STRING" id="1357400.HMPREF2086_01644"/>
<dbReference type="InterPro" id="IPR005494">
    <property type="entry name" value="GSPS_pre-ATP-grasp-like_dom"/>
</dbReference>
<evidence type="ECO:0000313" key="8">
    <source>
        <dbReference type="Proteomes" id="UP000018731"/>
    </source>
</evidence>
<evidence type="ECO:0000256" key="1">
    <source>
        <dbReference type="ARBA" id="ARBA00022598"/>
    </source>
</evidence>
<keyword evidence="3" id="KW-0547">Nucleotide-binding</keyword>
<evidence type="ECO:0000256" key="2">
    <source>
        <dbReference type="ARBA" id="ARBA00022723"/>
    </source>
</evidence>
<keyword evidence="4" id="KW-0067">ATP-binding</keyword>
<dbReference type="EMBL" id="AZJI01000007">
    <property type="protein sequence ID" value="ETD22845.1"/>
    <property type="molecule type" value="Genomic_DNA"/>
</dbReference>